<organism evidence="1 2">
    <name type="scientific">Dyadobacter luticola</name>
    <dbReference type="NCBI Taxonomy" id="1979387"/>
    <lineage>
        <taxon>Bacteria</taxon>
        <taxon>Pseudomonadati</taxon>
        <taxon>Bacteroidota</taxon>
        <taxon>Cytophagia</taxon>
        <taxon>Cytophagales</taxon>
        <taxon>Spirosomataceae</taxon>
        <taxon>Dyadobacter</taxon>
    </lineage>
</organism>
<keyword evidence="2" id="KW-1185">Reference proteome</keyword>
<reference evidence="1 2" key="1">
    <citation type="submission" date="2019-05" db="EMBL/GenBank/DDBJ databases">
        <authorList>
            <person name="Qu J.-H."/>
        </authorList>
    </citation>
    <scope>NUCLEOTIDE SEQUENCE [LARGE SCALE GENOMIC DNA]</scope>
    <source>
        <strain evidence="1 2">T17</strain>
    </source>
</reference>
<evidence type="ECO:0000313" key="2">
    <source>
        <dbReference type="Proteomes" id="UP000306402"/>
    </source>
</evidence>
<sequence length="125" mass="14396">MGRDKVADDWLWLKYDSLAAWPKISKSDFQREYHGYYVLELATEFDGLSVYLSGVEEINVFRAQFLKDTEDLIGTDLFELAWETQFASQALIYAERVSKVADKIADKNNLLHLKTQRLPPNFTGG</sequence>
<dbReference type="RefSeq" id="WP_138365656.1">
    <property type="nucleotide sequence ID" value="NZ_VCEJ01000004.1"/>
</dbReference>
<dbReference type="AlphaFoldDB" id="A0A5R9KVI4"/>
<dbReference type="OrthoDB" id="8612398at2"/>
<evidence type="ECO:0000313" key="1">
    <source>
        <dbReference type="EMBL" id="TLV00276.1"/>
    </source>
</evidence>
<accession>A0A5R9KVI4</accession>
<protein>
    <submittedName>
        <fullName evidence="1">Uncharacterized protein</fullName>
    </submittedName>
</protein>
<proteinExistence type="predicted"/>
<dbReference type="Proteomes" id="UP000306402">
    <property type="component" value="Unassembled WGS sequence"/>
</dbReference>
<comment type="caution">
    <text evidence="1">The sequence shown here is derived from an EMBL/GenBank/DDBJ whole genome shotgun (WGS) entry which is preliminary data.</text>
</comment>
<gene>
    <name evidence="1" type="ORF">FEN17_12290</name>
</gene>
<dbReference type="EMBL" id="VCEJ01000004">
    <property type="protein sequence ID" value="TLV00276.1"/>
    <property type="molecule type" value="Genomic_DNA"/>
</dbReference>
<name>A0A5R9KVI4_9BACT</name>